<feature type="transmembrane region" description="Helical" evidence="1">
    <location>
        <begin position="259"/>
        <end position="280"/>
    </location>
</feature>
<dbReference type="AlphaFoldDB" id="A0A2M7QE04"/>
<comment type="caution">
    <text evidence="3">The sequence shown here is derived from an EMBL/GenBank/DDBJ whole genome shotgun (WGS) entry which is preliminary data.</text>
</comment>
<evidence type="ECO:0000259" key="2">
    <source>
        <dbReference type="Pfam" id="PF05569"/>
    </source>
</evidence>
<gene>
    <name evidence="3" type="ORF">COY90_02175</name>
</gene>
<protein>
    <recommendedName>
        <fullName evidence="2">Peptidase M56 domain-containing protein</fullName>
    </recommendedName>
</protein>
<dbReference type="InterPro" id="IPR052173">
    <property type="entry name" value="Beta-lactam_resp_regulator"/>
</dbReference>
<reference evidence="4" key="1">
    <citation type="submission" date="2017-09" db="EMBL/GenBank/DDBJ databases">
        <title>Depth-based differentiation of microbial function through sediment-hosted aquifers and enrichment of novel symbionts in the deep terrestrial subsurface.</title>
        <authorList>
            <person name="Probst A.J."/>
            <person name="Ladd B."/>
            <person name="Jarett J.K."/>
            <person name="Geller-Mcgrath D.E."/>
            <person name="Sieber C.M.K."/>
            <person name="Emerson J.B."/>
            <person name="Anantharaman K."/>
            <person name="Thomas B.C."/>
            <person name="Malmstrom R."/>
            <person name="Stieglmeier M."/>
            <person name="Klingl A."/>
            <person name="Woyke T."/>
            <person name="Ryan C.M."/>
            <person name="Banfield J.F."/>
        </authorList>
    </citation>
    <scope>NUCLEOTIDE SEQUENCE [LARGE SCALE GENOMIC DNA]</scope>
</reference>
<dbReference type="EMBL" id="PFLF01000048">
    <property type="protein sequence ID" value="PIY69147.1"/>
    <property type="molecule type" value="Genomic_DNA"/>
</dbReference>
<feature type="domain" description="Peptidase M56" evidence="2">
    <location>
        <begin position="59"/>
        <end position="242"/>
    </location>
</feature>
<evidence type="ECO:0000313" key="4">
    <source>
        <dbReference type="Proteomes" id="UP000230108"/>
    </source>
</evidence>
<evidence type="ECO:0000256" key="1">
    <source>
        <dbReference type="SAM" id="Phobius"/>
    </source>
</evidence>
<proteinExistence type="predicted"/>
<keyword evidence="1" id="KW-0812">Transmembrane</keyword>
<evidence type="ECO:0000313" key="3">
    <source>
        <dbReference type="EMBL" id="PIY69147.1"/>
    </source>
</evidence>
<dbReference type="InterPro" id="IPR008756">
    <property type="entry name" value="Peptidase_M56"/>
</dbReference>
<accession>A0A2M7QE04</accession>
<dbReference type="Pfam" id="PF05569">
    <property type="entry name" value="Peptidase_M56"/>
    <property type="match status" value="1"/>
</dbReference>
<keyword evidence="1" id="KW-0472">Membrane</keyword>
<dbReference type="PANTHER" id="PTHR34978">
    <property type="entry name" value="POSSIBLE SENSOR-TRANSDUCER PROTEIN BLAR"/>
    <property type="match status" value="1"/>
</dbReference>
<dbReference type="PANTHER" id="PTHR34978:SF3">
    <property type="entry name" value="SLR0241 PROTEIN"/>
    <property type="match status" value="1"/>
</dbReference>
<feature type="transmembrane region" description="Helical" evidence="1">
    <location>
        <begin position="7"/>
        <end position="29"/>
    </location>
</feature>
<dbReference type="Gene3D" id="3.30.2010.10">
    <property type="entry name" value="Metalloproteases ('zincins'), catalytic domain"/>
    <property type="match status" value="1"/>
</dbReference>
<dbReference type="CDD" id="cd07326">
    <property type="entry name" value="M56_BlaR1_MecR1_like"/>
    <property type="match status" value="1"/>
</dbReference>
<organism evidence="3 4">
    <name type="scientific">Candidatus Roizmanbacteria bacterium CG_4_10_14_0_8_um_filter_39_9</name>
    <dbReference type="NCBI Taxonomy" id="1974829"/>
    <lineage>
        <taxon>Bacteria</taxon>
        <taxon>Candidatus Roizmaniibacteriota</taxon>
    </lineage>
</organism>
<sequence length="314" mass="36002">MKVNKYLLIFIGLFLILSIAVSFLLYKFFPLLIHHTIYYCQEMIYSFSLQMPTGFGLFIFAIILITLLVTIVKLVSLFLHMHRFRRSLHKSVSFSPLLRSLLKEMSLVNKVAMTPSEKPFAFCFGIKSPKIYISTKLVSLVTKSELKTILLHEKYHLEHHDALTLLIAHIAASLFPFIPLLSDLIDSYRTEREIMADKAAIKENAHRHLVSIFKKLLLYEPNHYVSVLPAIADPHTLDARIKSLVHNKEYQHIIVLKNIFISLFSLCVIALFIVAPVHAIELHESGQDVMILCSSRFPSHPNAFLLPGNHSFIR</sequence>
<keyword evidence="1" id="KW-1133">Transmembrane helix</keyword>
<dbReference type="Proteomes" id="UP000230108">
    <property type="component" value="Unassembled WGS sequence"/>
</dbReference>
<name>A0A2M7QE04_9BACT</name>
<feature type="transmembrane region" description="Helical" evidence="1">
    <location>
        <begin position="55"/>
        <end position="79"/>
    </location>
</feature>